<name>A0A8G2BEB2_9PROT</name>
<dbReference type="Pfam" id="PF02776">
    <property type="entry name" value="TPP_enzyme_N"/>
    <property type="match status" value="1"/>
</dbReference>
<dbReference type="GO" id="GO:0003984">
    <property type="term" value="F:acetolactate synthase activity"/>
    <property type="evidence" value="ECO:0007669"/>
    <property type="project" value="TreeGrafter"/>
</dbReference>
<dbReference type="CDD" id="cd00568">
    <property type="entry name" value="TPP_enzymes"/>
    <property type="match status" value="1"/>
</dbReference>
<dbReference type="GO" id="GO:0050660">
    <property type="term" value="F:flavin adenine dinucleotide binding"/>
    <property type="evidence" value="ECO:0007669"/>
    <property type="project" value="TreeGrafter"/>
</dbReference>
<dbReference type="CDD" id="cd07035">
    <property type="entry name" value="TPP_PYR_POX_like"/>
    <property type="match status" value="1"/>
</dbReference>
<dbReference type="Proteomes" id="UP000198615">
    <property type="component" value="Unassembled WGS sequence"/>
</dbReference>
<comment type="similarity">
    <text evidence="1 3">Belongs to the TPP enzyme family.</text>
</comment>
<dbReference type="InterPro" id="IPR012000">
    <property type="entry name" value="Thiamin_PyroP_enz_cen_dom"/>
</dbReference>
<dbReference type="InterPro" id="IPR012001">
    <property type="entry name" value="Thiamin_PyroP_enz_TPP-bd_dom"/>
</dbReference>
<dbReference type="InterPro" id="IPR029035">
    <property type="entry name" value="DHS-like_NAD/FAD-binding_dom"/>
</dbReference>
<dbReference type="PROSITE" id="PS00187">
    <property type="entry name" value="TPP_ENZYMES"/>
    <property type="match status" value="1"/>
</dbReference>
<evidence type="ECO:0000256" key="3">
    <source>
        <dbReference type="RuleBase" id="RU362132"/>
    </source>
</evidence>
<keyword evidence="2 3" id="KW-0786">Thiamine pyrophosphate</keyword>
<evidence type="ECO:0000256" key="1">
    <source>
        <dbReference type="ARBA" id="ARBA00007812"/>
    </source>
</evidence>
<gene>
    <name evidence="7" type="ORF">SAMN05660686_00100</name>
</gene>
<dbReference type="EMBL" id="FNBW01000001">
    <property type="protein sequence ID" value="SDF06436.1"/>
    <property type="molecule type" value="Genomic_DNA"/>
</dbReference>
<feature type="domain" description="Thiamine pyrophosphate enzyme N-terminal TPP-binding" evidence="6">
    <location>
        <begin position="13"/>
        <end position="131"/>
    </location>
</feature>
<organism evidence="7 8">
    <name type="scientific">Thalassobaculum litoreum DSM 18839</name>
    <dbReference type="NCBI Taxonomy" id="1123362"/>
    <lineage>
        <taxon>Bacteria</taxon>
        <taxon>Pseudomonadati</taxon>
        <taxon>Pseudomonadota</taxon>
        <taxon>Alphaproteobacteria</taxon>
        <taxon>Rhodospirillales</taxon>
        <taxon>Thalassobaculaceae</taxon>
        <taxon>Thalassobaculum</taxon>
    </lineage>
</organism>
<dbReference type="Pfam" id="PF02775">
    <property type="entry name" value="TPP_enzyme_C"/>
    <property type="match status" value="1"/>
</dbReference>
<evidence type="ECO:0000313" key="8">
    <source>
        <dbReference type="Proteomes" id="UP000198615"/>
    </source>
</evidence>
<evidence type="ECO:0000256" key="2">
    <source>
        <dbReference type="ARBA" id="ARBA00023052"/>
    </source>
</evidence>
<evidence type="ECO:0000259" key="4">
    <source>
        <dbReference type="Pfam" id="PF00205"/>
    </source>
</evidence>
<evidence type="ECO:0000259" key="6">
    <source>
        <dbReference type="Pfam" id="PF02776"/>
    </source>
</evidence>
<dbReference type="Gene3D" id="3.40.50.970">
    <property type="match status" value="2"/>
</dbReference>
<comment type="caution">
    <text evidence="7">The sequence shown here is derived from an EMBL/GenBank/DDBJ whole genome shotgun (WGS) entry which is preliminary data.</text>
</comment>
<dbReference type="Pfam" id="PF00205">
    <property type="entry name" value="TPP_enzyme_M"/>
    <property type="match status" value="1"/>
</dbReference>
<dbReference type="GO" id="GO:0009099">
    <property type="term" value="P:L-valine biosynthetic process"/>
    <property type="evidence" value="ECO:0007669"/>
    <property type="project" value="TreeGrafter"/>
</dbReference>
<dbReference type="InterPro" id="IPR029061">
    <property type="entry name" value="THDP-binding"/>
</dbReference>
<dbReference type="GO" id="GO:0005948">
    <property type="term" value="C:acetolactate synthase complex"/>
    <property type="evidence" value="ECO:0007669"/>
    <property type="project" value="TreeGrafter"/>
</dbReference>
<dbReference type="PANTHER" id="PTHR18968:SF167">
    <property type="entry name" value="ACETOLACTATE SYNTHASE LARGE SUBUNIT ILVB2-RELATED"/>
    <property type="match status" value="1"/>
</dbReference>
<dbReference type="NCBIfam" id="NF006122">
    <property type="entry name" value="PRK08266.1"/>
    <property type="match status" value="1"/>
</dbReference>
<dbReference type="GO" id="GO:0030976">
    <property type="term" value="F:thiamine pyrophosphate binding"/>
    <property type="evidence" value="ECO:0007669"/>
    <property type="project" value="InterPro"/>
</dbReference>
<reference evidence="7 8" key="1">
    <citation type="submission" date="2016-10" db="EMBL/GenBank/DDBJ databases">
        <authorList>
            <person name="Varghese N."/>
            <person name="Submissions S."/>
        </authorList>
    </citation>
    <scope>NUCLEOTIDE SEQUENCE [LARGE SCALE GENOMIC DNA]</scope>
    <source>
        <strain evidence="7 8">DSM 18839</strain>
    </source>
</reference>
<dbReference type="OrthoDB" id="4494979at2"/>
<sequence>MTASPSKTSSPISGGEAMVNALTAHGIDTVFGLPGIQLDHLFNAFHDHANEIRVLNARHEQGTAYMAFGWAQSTGKVGAYAVVPGPGILNTGAALSTAYGCSAKVLALTGQILSGAMGRGYGMLHEIPDQLGILERLTKFAARADHPSEVPGVVADAFRAMHTGRPRPAALEVPMDVLEQRAMVAPVAPYEIRHPEADPELIEAAAKLLGKAKNPMILVGGGAYDAVEAVRALSAALEAPVVSYQNGRGVIDERSPYALPHPAGAEYWSTCDVVIGIGCRMQPERMMWGTDDELKVIHIDLDPTELVRIAKPEIGILADADTATRAILDALPKHNSARSSRADEFAALKARYWQRFHDICGPQMAFLEALRRALPEDGYFVDEFTQVGYVSRVGFPVYGPRMMVTPGYQGTLGYGYATALGVQAAHPDKPVLSVNGDGGFMFTSNEIATAVHHGLPLVAVVFADGAYGNVLRMQKNLHDNRVIASTFTNPDFVKLAEAYGADGRRAETPEALEVQVREAFAARRPTIIEVPVGEMPEPWDVIRPTATRGAK</sequence>
<dbReference type="SUPFAM" id="SSF52467">
    <property type="entry name" value="DHS-like NAD/FAD-binding domain"/>
    <property type="match status" value="1"/>
</dbReference>
<evidence type="ECO:0000313" key="7">
    <source>
        <dbReference type="EMBL" id="SDF06436.1"/>
    </source>
</evidence>
<dbReference type="GO" id="GO:0000287">
    <property type="term" value="F:magnesium ion binding"/>
    <property type="evidence" value="ECO:0007669"/>
    <property type="project" value="InterPro"/>
</dbReference>
<protein>
    <submittedName>
        <fullName evidence="7">Acetolactate synthase-1/2/3 large subunit</fullName>
    </submittedName>
</protein>
<dbReference type="InterPro" id="IPR000399">
    <property type="entry name" value="TPP-bd_CS"/>
</dbReference>
<dbReference type="InterPro" id="IPR045229">
    <property type="entry name" value="TPP_enz"/>
</dbReference>
<keyword evidence="8" id="KW-1185">Reference proteome</keyword>
<dbReference type="GO" id="GO:0009097">
    <property type="term" value="P:isoleucine biosynthetic process"/>
    <property type="evidence" value="ECO:0007669"/>
    <property type="project" value="TreeGrafter"/>
</dbReference>
<dbReference type="SUPFAM" id="SSF52518">
    <property type="entry name" value="Thiamin diphosphate-binding fold (THDP-binding)"/>
    <property type="match status" value="2"/>
</dbReference>
<evidence type="ECO:0000259" key="5">
    <source>
        <dbReference type="Pfam" id="PF02775"/>
    </source>
</evidence>
<proteinExistence type="inferred from homology"/>
<dbReference type="InterPro" id="IPR011766">
    <property type="entry name" value="TPP_enzyme_TPP-bd"/>
</dbReference>
<feature type="domain" description="Thiamine pyrophosphate enzyme central" evidence="4">
    <location>
        <begin position="202"/>
        <end position="326"/>
    </location>
</feature>
<dbReference type="RefSeq" id="WP_093147388.1">
    <property type="nucleotide sequence ID" value="NZ_FNBW01000001.1"/>
</dbReference>
<accession>A0A8G2BEB2</accession>
<dbReference type="PANTHER" id="PTHR18968">
    <property type="entry name" value="THIAMINE PYROPHOSPHATE ENZYMES"/>
    <property type="match status" value="1"/>
</dbReference>
<feature type="domain" description="Thiamine pyrophosphate enzyme TPP-binding" evidence="5">
    <location>
        <begin position="391"/>
        <end position="530"/>
    </location>
</feature>
<dbReference type="Gene3D" id="3.40.50.1220">
    <property type="entry name" value="TPP-binding domain"/>
    <property type="match status" value="1"/>
</dbReference>
<dbReference type="AlphaFoldDB" id="A0A8G2BEB2"/>